<feature type="non-terminal residue" evidence="1">
    <location>
        <position position="1"/>
    </location>
</feature>
<protein>
    <submittedName>
        <fullName evidence="1">Uncharacterized protein</fullName>
    </submittedName>
</protein>
<proteinExistence type="predicted"/>
<dbReference type="EMBL" id="BTRK01000005">
    <property type="protein sequence ID" value="GMR54882.1"/>
    <property type="molecule type" value="Genomic_DNA"/>
</dbReference>
<comment type="caution">
    <text evidence="1">The sequence shown here is derived from an EMBL/GenBank/DDBJ whole genome shotgun (WGS) entry which is preliminary data.</text>
</comment>
<accession>A0AAN5I702</accession>
<dbReference type="Proteomes" id="UP001328107">
    <property type="component" value="Unassembled WGS sequence"/>
</dbReference>
<gene>
    <name evidence="1" type="ORF">PMAYCL1PPCAC_25077</name>
</gene>
<reference evidence="2" key="1">
    <citation type="submission" date="2022-10" db="EMBL/GenBank/DDBJ databases">
        <title>Genome assembly of Pristionchus species.</title>
        <authorList>
            <person name="Yoshida K."/>
            <person name="Sommer R.J."/>
        </authorList>
    </citation>
    <scope>NUCLEOTIDE SEQUENCE [LARGE SCALE GENOMIC DNA]</scope>
    <source>
        <strain evidence="2">RS5460</strain>
    </source>
</reference>
<evidence type="ECO:0000313" key="1">
    <source>
        <dbReference type="EMBL" id="GMR54882.1"/>
    </source>
</evidence>
<sequence>RRACSLHSASDYCSTRSERDEPGIETTVLIPRSFSHSKIFLEWASREVFGSVKLSFADMNDFVLLSNLVSAENRARLSLIRIYLNK</sequence>
<dbReference type="AlphaFoldDB" id="A0AAN5I702"/>
<evidence type="ECO:0000313" key="2">
    <source>
        <dbReference type="Proteomes" id="UP001328107"/>
    </source>
</evidence>
<name>A0AAN5I702_9BILA</name>
<keyword evidence="2" id="KW-1185">Reference proteome</keyword>
<organism evidence="1 2">
    <name type="scientific">Pristionchus mayeri</name>
    <dbReference type="NCBI Taxonomy" id="1317129"/>
    <lineage>
        <taxon>Eukaryota</taxon>
        <taxon>Metazoa</taxon>
        <taxon>Ecdysozoa</taxon>
        <taxon>Nematoda</taxon>
        <taxon>Chromadorea</taxon>
        <taxon>Rhabditida</taxon>
        <taxon>Rhabditina</taxon>
        <taxon>Diplogasteromorpha</taxon>
        <taxon>Diplogasteroidea</taxon>
        <taxon>Neodiplogasteridae</taxon>
        <taxon>Pristionchus</taxon>
    </lineage>
</organism>